<sequence>METIVVGYLAAFAAGRVNDLADRIGAGATDAVDRSLAHLYDNLVHRAPALRWLREGHPESVTEAERQVRGALRDHELRALARMVVEDVERRGGAGLLPQSVYAVQSFGHGLAVGGTLHDQEPAWLGALRGCRGPLRVAIGLGLLLTVGGLLGFVANLALGMSGRLTGGDPGAGFAISFGCAFFGILVANVAVIVQMAKH</sequence>
<dbReference type="RefSeq" id="WP_214155966.1">
    <property type="nucleotide sequence ID" value="NZ_JAHBAY010000004.1"/>
</dbReference>
<evidence type="ECO:0008006" key="4">
    <source>
        <dbReference type="Google" id="ProtNLM"/>
    </source>
</evidence>
<evidence type="ECO:0000313" key="2">
    <source>
        <dbReference type="EMBL" id="MBT0769670.1"/>
    </source>
</evidence>
<keyword evidence="1" id="KW-0812">Transmembrane</keyword>
<gene>
    <name evidence="2" type="ORF">KIH74_12100</name>
</gene>
<evidence type="ECO:0000256" key="1">
    <source>
        <dbReference type="SAM" id="Phobius"/>
    </source>
</evidence>
<keyword evidence="1" id="KW-0472">Membrane</keyword>
<organism evidence="2 3">
    <name type="scientific">Kineosporia corallincola</name>
    <dbReference type="NCBI Taxonomy" id="2835133"/>
    <lineage>
        <taxon>Bacteria</taxon>
        <taxon>Bacillati</taxon>
        <taxon>Actinomycetota</taxon>
        <taxon>Actinomycetes</taxon>
        <taxon>Kineosporiales</taxon>
        <taxon>Kineosporiaceae</taxon>
        <taxon>Kineosporia</taxon>
    </lineage>
</organism>
<feature type="transmembrane region" description="Helical" evidence="1">
    <location>
        <begin position="171"/>
        <end position="194"/>
    </location>
</feature>
<reference evidence="2 3" key="1">
    <citation type="submission" date="2021-05" db="EMBL/GenBank/DDBJ databases">
        <title>Kineosporia and Streptomyces sp. nov. two new marine actinobacteria isolated from Coral.</title>
        <authorList>
            <person name="Buangrab K."/>
            <person name="Sutthacheep M."/>
            <person name="Yeemin T."/>
            <person name="Harunari E."/>
            <person name="Igarashi Y."/>
            <person name="Kanchanasin P."/>
            <person name="Tanasupawat S."/>
            <person name="Phongsopitanun W."/>
        </authorList>
    </citation>
    <scope>NUCLEOTIDE SEQUENCE [LARGE SCALE GENOMIC DNA]</scope>
    <source>
        <strain evidence="2 3">J2-2</strain>
    </source>
</reference>
<dbReference type="Proteomes" id="UP001197247">
    <property type="component" value="Unassembled WGS sequence"/>
</dbReference>
<comment type="caution">
    <text evidence="2">The sequence shown here is derived from an EMBL/GenBank/DDBJ whole genome shotgun (WGS) entry which is preliminary data.</text>
</comment>
<proteinExistence type="predicted"/>
<keyword evidence="1" id="KW-1133">Transmembrane helix</keyword>
<dbReference type="EMBL" id="JAHBAY010000004">
    <property type="protein sequence ID" value="MBT0769670.1"/>
    <property type="molecule type" value="Genomic_DNA"/>
</dbReference>
<evidence type="ECO:0000313" key="3">
    <source>
        <dbReference type="Proteomes" id="UP001197247"/>
    </source>
</evidence>
<feature type="transmembrane region" description="Helical" evidence="1">
    <location>
        <begin position="137"/>
        <end position="159"/>
    </location>
</feature>
<keyword evidence="3" id="KW-1185">Reference proteome</keyword>
<name>A0ABS5TF00_9ACTN</name>
<accession>A0ABS5TF00</accession>
<protein>
    <recommendedName>
        <fullName evidence="4">Integral membrane protein</fullName>
    </recommendedName>
</protein>